<feature type="transmembrane region" description="Helical" evidence="1">
    <location>
        <begin position="198"/>
        <end position="218"/>
    </location>
</feature>
<name>A0ABS2RL18_9ACTN</name>
<organism evidence="2 3">
    <name type="scientific">Microlunatus panaciterrae</name>
    <dbReference type="NCBI Taxonomy" id="400768"/>
    <lineage>
        <taxon>Bacteria</taxon>
        <taxon>Bacillati</taxon>
        <taxon>Actinomycetota</taxon>
        <taxon>Actinomycetes</taxon>
        <taxon>Propionibacteriales</taxon>
        <taxon>Propionibacteriaceae</taxon>
        <taxon>Microlunatus</taxon>
    </lineage>
</organism>
<keyword evidence="1" id="KW-0472">Membrane</keyword>
<reference evidence="2 3" key="1">
    <citation type="submission" date="2021-01" db="EMBL/GenBank/DDBJ databases">
        <title>Sequencing the genomes of 1000 actinobacteria strains.</title>
        <authorList>
            <person name="Klenk H.-P."/>
        </authorList>
    </citation>
    <scope>NUCLEOTIDE SEQUENCE [LARGE SCALE GENOMIC DNA]</scope>
    <source>
        <strain evidence="2 3">DSM 18662</strain>
    </source>
</reference>
<protein>
    <recommendedName>
        <fullName evidence="4">ABC transporter permease</fullName>
    </recommendedName>
</protein>
<keyword evidence="3" id="KW-1185">Reference proteome</keyword>
<gene>
    <name evidence="2" type="ORF">JOE57_002629</name>
</gene>
<feature type="transmembrane region" description="Helical" evidence="1">
    <location>
        <begin position="224"/>
        <end position="243"/>
    </location>
</feature>
<feature type="transmembrane region" description="Helical" evidence="1">
    <location>
        <begin position="250"/>
        <end position="270"/>
    </location>
</feature>
<dbReference type="Proteomes" id="UP000704762">
    <property type="component" value="Unassembled WGS sequence"/>
</dbReference>
<sequence>MVATRYEAPPRPHDDPSEPPVLSGWGRVLGLPVALSLLVGLLLAAFAWPAVTAAPHELPIGVVGPAAAVQQVQGALQAKQPGAFHIQPYGSAAEARAAIESREIYGAVVVEQPPTLLVATGASPAVAQLLTQVAGAMAAQSGAGQSSAGPTVTDVVPGAAGDPHGIGVAVLALPLVLGGLLSGVALRRLVRGRGRLACSALLLSLLAGLASATILNLWLNALGASFWTDAAVITFGFAAVSFATLGAGTLAGNAGAGLVLASLLLVGNPLSGLSSAPELLPVGWSAVGQAFPLAATGQLLRSEAFFDWAAAGRPALVLSVWLATGLFLFVLGALRRSRRPAA</sequence>
<evidence type="ECO:0008006" key="4">
    <source>
        <dbReference type="Google" id="ProtNLM"/>
    </source>
</evidence>
<evidence type="ECO:0000256" key="1">
    <source>
        <dbReference type="SAM" id="Phobius"/>
    </source>
</evidence>
<feature type="transmembrane region" description="Helical" evidence="1">
    <location>
        <begin position="315"/>
        <end position="334"/>
    </location>
</feature>
<keyword evidence="1" id="KW-0812">Transmembrane</keyword>
<dbReference type="EMBL" id="JAFBCF010000001">
    <property type="protein sequence ID" value="MBM7799708.1"/>
    <property type="molecule type" value="Genomic_DNA"/>
</dbReference>
<feature type="transmembrane region" description="Helical" evidence="1">
    <location>
        <begin position="166"/>
        <end position="186"/>
    </location>
</feature>
<evidence type="ECO:0000313" key="2">
    <source>
        <dbReference type="EMBL" id="MBM7799708.1"/>
    </source>
</evidence>
<dbReference type="RefSeq" id="WP_204918645.1">
    <property type="nucleotide sequence ID" value="NZ_BAAAQP010000003.1"/>
</dbReference>
<feature type="transmembrane region" description="Helical" evidence="1">
    <location>
        <begin position="28"/>
        <end position="48"/>
    </location>
</feature>
<comment type="caution">
    <text evidence="2">The sequence shown here is derived from an EMBL/GenBank/DDBJ whole genome shotgun (WGS) entry which is preliminary data.</text>
</comment>
<accession>A0ABS2RL18</accession>
<evidence type="ECO:0000313" key="3">
    <source>
        <dbReference type="Proteomes" id="UP000704762"/>
    </source>
</evidence>
<proteinExistence type="predicted"/>
<keyword evidence="1" id="KW-1133">Transmembrane helix</keyword>